<dbReference type="InterPro" id="IPR051259">
    <property type="entry name" value="rRNA_Methyltransferase"/>
</dbReference>
<dbReference type="InterPro" id="IPR029028">
    <property type="entry name" value="Alpha/beta_knot_MTases"/>
</dbReference>
<dbReference type="SMART" id="SM00967">
    <property type="entry name" value="SpoU_sub_bind"/>
    <property type="match status" value="1"/>
</dbReference>
<name>A0A9D9H9H6_9LACO</name>
<dbReference type="AlphaFoldDB" id="A0A9D9H9H6"/>
<dbReference type="SUPFAM" id="SSF75217">
    <property type="entry name" value="alpha/beta knot"/>
    <property type="match status" value="1"/>
</dbReference>
<dbReference type="Proteomes" id="UP000823614">
    <property type="component" value="Unassembled WGS sequence"/>
</dbReference>
<dbReference type="InterPro" id="IPR053888">
    <property type="entry name" value="MRM3-like_sub_bind"/>
</dbReference>
<dbReference type="CDD" id="cd18095">
    <property type="entry name" value="SpoU-like_rRNA-MTase"/>
    <property type="match status" value="1"/>
</dbReference>
<dbReference type="EMBL" id="JADIMP010000074">
    <property type="protein sequence ID" value="MBO8441678.1"/>
    <property type="molecule type" value="Genomic_DNA"/>
</dbReference>
<gene>
    <name evidence="5" type="ORF">IAA89_04525</name>
</gene>
<dbReference type="SUPFAM" id="SSF55315">
    <property type="entry name" value="L30e-like"/>
    <property type="match status" value="1"/>
</dbReference>
<evidence type="ECO:0000256" key="2">
    <source>
        <dbReference type="ARBA" id="ARBA00022603"/>
    </source>
</evidence>
<protein>
    <submittedName>
        <fullName evidence="5">RNA methyltransferase</fullName>
    </submittedName>
</protein>
<dbReference type="Pfam" id="PF22435">
    <property type="entry name" value="MRM3-like_sub_bind"/>
    <property type="match status" value="1"/>
</dbReference>
<dbReference type="Gene3D" id="3.40.1280.10">
    <property type="match status" value="1"/>
</dbReference>
<sequence length="261" mass="29326">MEKIISLENKHAKLWKKLKNKKDRLKYKLYLLEGWHLVEEAINDYNVKINCIFGTDIGLKNHQEELPNDVQIIEINQKIADSVSDVITNQGIFAEVTLNYDNELPDNLEGPWLLLDNIQDPGNIGTMVRTADAAGFEGVIFGNGTVDQYNPKVVRSMQGSQFHLKIIKNDLHDSIKVLHKYGYEVYGSKLDPKATNYQSISKKSQFGLIMGNEGNGMQNSLGEQTDANLYIPILGRAESLNVAVAAGILMFQLMKDSDKIN</sequence>
<dbReference type="GO" id="GO:0006396">
    <property type="term" value="P:RNA processing"/>
    <property type="evidence" value="ECO:0007669"/>
    <property type="project" value="InterPro"/>
</dbReference>
<organism evidence="5 6">
    <name type="scientific">Candidatus Gallilactobacillus intestinavium</name>
    <dbReference type="NCBI Taxonomy" id="2840838"/>
    <lineage>
        <taxon>Bacteria</taxon>
        <taxon>Bacillati</taxon>
        <taxon>Bacillota</taxon>
        <taxon>Bacilli</taxon>
        <taxon>Lactobacillales</taxon>
        <taxon>Lactobacillaceae</taxon>
        <taxon>Lactobacillaceae incertae sedis</taxon>
        <taxon>Candidatus Gallilactobacillus</taxon>
    </lineage>
</organism>
<evidence type="ECO:0000313" key="6">
    <source>
        <dbReference type="Proteomes" id="UP000823614"/>
    </source>
</evidence>
<evidence type="ECO:0000259" key="4">
    <source>
        <dbReference type="SMART" id="SM00967"/>
    </source>
</evidence>
<dbReference type="Gene3D" id="3.30.1330.30">
    <property type="match status" value="1"/>
</dbReference>
<dbReference type="InterPro" id="IPR029026">
    <property type="entry name" value="tRNA_m1G_MTases_N"/>
</dbReference>
<dbReference type="InterPro" id="IPR029064">
    <property type="entry name" value="Ribosomal_eL30-like_sf"/>
</dbReference>
<proteinExistence type="inferred from homology"/>
<reference evidence="5" key="2">
    <citation type="journal article" date="2021" name="PeerJ">
        <title>Extensive microbial diversity within the chicken gut microbiome revealed by metagenomics and culture.</title>
        <authorList>
            <person name="Gilroy R."/>
            <person name="Ravi A."/>
            <person name="Getino M."/>
            <person name="Pursley I."/>
            <person name="Horton D.L."/>
            <person name="Alikhan N.F."/>
            <person name="Baker D."/>
            <person name="Gharbi K."/>
            <person name="Hall N."/>
            <person name="Watson M."/>
            <person name="Adriaenssens E.M."/>
            <person name="Foster-Nyarko E."/>
            <person name="Jarju S."/>
            <person name="Secka A."/>
            <person name="Antonio M."/>
            <person name="Oren A."/>
            <person name="Chaudhuri R.R."/>
            <person name="La Ragione R."/>
            <person name="Hildebrand F."/>
            <person name="Pallen M.J."/>
        </authorList>
    </citation>
    <scope>NUCLEOTIDE SEQUENCE</scope>
    <source>
        <strain evidence="5">C6-149</strain>
    </source>
</reference>
<dbReference type="GO" id="GO:0003723">
    <property type="term" value="F:RNA binding"/>
    <property type="evidence" value="ECO:0007669"/>
    <property type="project" value="InterPro"/>
</dbReference>
<dbReference type="InterPro" id="IPR013123">
    <property type="entry name" value="SpoU_subst-bd"/>
</dbReference>
<comment type="similarity">
    <text evidence="1">Belongs to the class IV-like SAM-binding methyltransferase superfamily. RNA methyltransferase TrmH family.</text>
</comment>
<dbReference type="GO" id="GO:0005737">
    <property type="term" value="C:cytoplasm"/>
    <property type="evidence" value="ECO:0007669"/>
    <property type="project" value="UniProtKB-ARBA"/>
</dbReference>
<evidence type="ECO:0000256" key="1">
    <source>
        <dbReference type="ARBA" id="ARBA00007228"/>
    </source>
</evidence>
<feature type="domain" description="RNA 2-O ribose methyltransferase substrate binding" evidence="4">
    <location>
        <begin position="31"/>
        <end position="101"/>
    </location>
</feature>
<dbReference type="InterPro" id="IPR001537">
    <property type="entry name" value="SpoU_MeTrfase"/>
</dbReference>
<evidence type="ECO:0000256" key="3">
    <source>
        <dbReference type="ARBA" id="ARBA00022679"/>
    </source>
</evidence>
<dbReference type="GO" id="GO:0032259">
    <property type="term" value="P:methylation"/>
    <property type="evidence" value="ECO:0007669"/>
    <property type="project" value="UniProtKB-KW"/>
</dbReference>
<comment type="caution">
    <text evidence="5">The sequence shown here is derived from an EMBL/GenBank/DDBJ whole genome shotgun (WGS) entry which is preliminary data.</text>
</comment>
<evidence type="ECO:0000313" key="5">
    <source>
        <dbReference type="EMBL" id="MBO8441678.1"/>
    </source>
</evidence>
<dbReference type="PANTHER" id="PTHR43191:SF2">
    <property type="entry name" value="RRNA METHYLTRANSFERASE 3, MITOCHONDRIAL"/>
    <property type="match status" value="1"/>
</dbReference>
<dbReference type="GO" id="GO:0008173">
    <property type="term" value="F:RNA methyltransferase activity"/>
    <property type="evidence" value="ECO:0007669"/>
    <property type="project" value="InterPro"/>
</dbReference>
<accession>A0A9D9H9H6</accession>
<keyword evidence="2 5" id="KW-0489">Methyltransferase</keyword>
<keyword evidence="3" id="KW-0808">Transferase</keyword>
<dbReference type="Pfam" id="PF00588">
    <property type="entry name" value="SpoU_methylase"/>
    <property type="match status" value="1"/>
</dbReference>
<reference evidence="5" key="1">
    <citation type="submission" date="2020-10" db="EMBL/GenBank/DDBJ databases">
        <authorList>
            <person name="Gilroy R."/>
        </authorList>
    </citation>
    <scope>NUCLEOTIDE SEQUENCE</scope>
    <source>
        <strain evidence="5">C6-149</strain>
    </source>
</reference>
<dbReference type="PANTHER" id="PTHR43191">
    <property type="entry name" value="RRNA METHYLTRANSFERASE 3"/>
    <property type="match status" value="1"/>
</dbReference>